<organism evidence="3 4">
    <name type="scientific">Cryomyces minteri</name>
    <dbReference type="NCBI Taxonomy" id="331657"/>
    <lineage>
        <taxon>Eukaryota</taxon>
        <taxon>Fungi</taxon>
        <taxon>Dikarya</taxon>
        <taxon>Ascomycota</taxon>
        <taxon>Pezizomycotina</taxon>
        <taxon>Dothideomycetes</taxon>
        <taxon>Dothideomycetes incertae sedis</taxon>
        <taxon>Cryomyces</taxon>
    </lineage>
</organism>
<name>A0A4U0WN43_9PEZI</name>
<reference evidence="3 4" key="1">
    <citation type="submission" date="2017-03" db="EMBL/GenBank/DDBJ databases">
        <title>Genomes of endolithic fungi from Antarctica.</title>
        <authorList>
            <person name="Coleine C."/>
            <person name="Masonjones S."/>
            <person name="Stajich J.E."/>
        </authorList>
    </citation>
    <scope>NUCLEOTIDE SEQUENCE [LARGE SCALE GENOMIC DNA]</scope>
    <source>
        <strain evidence="3 4">CCFEE 5187</strain>
    </source>
</reference>
<keyword evidence="1" id="KW-0812">Transmembrane</keyword>
<dbReference type="Proteomes" id="UP000308768">
    <property type="component" value="Unassembled WGS sequence"/>
</dbReference>
<evidence type="ECO:0000256" key="2">
    <source>
        <dbReference type="SAM" id="SignalP"/>
    </source>
</evidence>
<keyword evidence="1" id="KW-0472">Membrane</keyword>
<feature type="signal peptide" evidence="2">
    <location>
        <begin position="1"/>
        <end position="36"/>
    </location>
</feature>
<proteinExistence type="predicted"/>
<dbReference type="EMBL" id="NAJN01001234">
    <property type="protein sequence ID" value="TKA64672.1"/>
    <property type="molecule type" value="Genomic_DNA"/>
</dbReference>
<dbReference type="AlphaFoldDB" id="A0A4U0WN43"/>
<keyword evidence="4" id="KW-1185">Reference proteome</keyword>
<feature type="chain" id="PRO_5020291710" evidence="2">
    <location>
        <begin position="37"/>
        <end position="250"/>
    </location>
</feature>
<feature type="transmembrane region" description="Helical" evidence="1">
    <location>
        <begin position="69"/>
        <end position="91"/>
    </location>
</feature>
<accession>A0A4U0WN43</accession>
<comment type="caution">
    <text evidence="3">The sequence shown here is derived from an EMBL/GenBank/DDBJ whole genome shotgun (WGS) entry which is preliminary data.</text>
</comment>
<evidence type="ECO:0000313" key="4">
    <source>
        <dbReference type="Proteomes" id="UP000308768"/>
    </source>
</evidence>
<feature type="transmembrane region" description="Helical" evidence="1">
    <location>
        <begin position="225"/>
        <end position="244"/>
    </location>
</feature>
<keyword evidence="1" id="KW-1133">Transmembrane helix</keyword>
<evidence type="ECO:0000313" key="3">
    <source>
        <dbReference type="EMBL" id="TKA64672.1"/>
    </source>
</evidence>
<evidence type="ECO:0000256" key="1">
    <source>
        <dbReference type="SAM" id="Phobius"/>
    </source>
</evidence>
<protein>
    <submittedName>
        <fullName evidence="3">Uncharacterized protein</fullName>
    </submittedName>
</protein>
<keyword evidence="2" id="KW-0732">Signal</keyword>
<gene>
    <name evidence="3" type="ORF">B0A49_05247</name>
</gene>
<sequence>MPTPIAIPMPRNPQPTTCVLAVLGAILPTFCPPAVAVQLAPQPYPDGQHPPPCAAAQLDQPLAQLPAPAAAAAVVAGLLVVTVAAPLVTVLGADADPTATVLVLAPAALTVPASVDEPMEAPGGATTVTALLTTTVVVEAGGQDVNPVGQAVPVVAARVVVDVVVVIVATGVVSVPLVGRKGAAAVPVEVGGQFMAPHARSVAQQPPPREAAQLLKPGLHVRGFCTIRLVVVVLVEGVAVMVTVPPRPRP</sequence>